<protein>
    <submittedName>
        <fullName evidence="3">Uncharacterized protein</fullName>
    </submittedName>
</protein>
<feature type="compositionally biased region" description="Polar residues" evidence="2">
    <location>
        <begin position="294"/>
        <end position="304"/>
    </location>
</feature>
<dbReference type="OMA" id="RTRVMDM"/>
<organism evidence="3 4">
    <name type="scientific">Leishmania major</name>
    <dbReference type="NCBI Taxonomy" id="5664"/>
    <lineage>
        <taxon>Eukaryota</taxon>
        <taxon>Discoba</taxon>
        <taxon>Euglenozoa</taxon>
        <taxon>Kinetoplastea</taxon>
        <taxon>Metakinetoplastina</taxon>
        <taxon>Trypanosomatida</taxon>
        <taxon>Trypanosomatidae</taxon>
        <taxon>Leishmaniinae</taxon>
        <taxon>Leishmania</taxon>
    </lineage>
</organism>
<feature type="compositionally biased region" description="Low complexity" evidence="2">
    <location>
        <begin position="585"/>
        <end position="594"/>
    </location>
</feature>
<dbReference type="VEuPathDB" id="TriTrypDB:LMJSD75_040017100"/>
<feature type="compositionally biased region" description="Basic and acidic residues" evidence="2">
    <location>
        <begin position="738"/>
        <end position="748"/>
    </location>
</feature>
<dbReference type="VEuPathDB" id="TriTrypDB:LmjF.04.1120"/>
<dbReference type="InParanoid" id="O97197"/>
<dbReference type="RefSeq" id="XP_888623.1">
    <property type="nucleotide sequence ID" value="XM_883530.2"/>
</dbReference>
<evidence type="ECO:0000256" key="2">
    <source>
        <dbReference type="SAM" id="MobiDB-lite"/>
    </source>
</evidence>
<keyword evidence="4" id="KW-1185">Reference proteome</keyword>
<feature type="region of interest" description="Disordered" evidence="2">
    <location>
        <begin position="233"/>
        <end position="253"/>
    </location>
</feature>
<dbReference type="Proteomes" id="UP000000542">
    <property type="component" value="Chromosome 4"/>
</dbReference>
<keyword evidence="1" id="KW-0175">Coiled coil</keyword>
<feature type="compositionally biased region" description="Polar residues" evidence="2">
    <location>
        <begin position="651"/>
        <end position="688"/>
    </location>
</feature>
<dbReference type="HOGENOM" id="CLU_328317_0_0_1"/>
<feature type="compositionally biased region" description="Basic and acidic residues" evidence="2">
    <location>
        <begin position="794"/>
        <end position="818"/>
    </location>
</feature>
<feature type="compositionally biased region" description="Low complexity" evidence="2">
    <location>
        <begin position="752"/>
        <end position="779"/>
    </location>
</feature>
<evidence type="ECO:0000313" key="3">
    <source>
        <dbReference type="EMBL" id="CAC22656.1"/>
    </source>
</evidence>
<dbReference type="eggNOG" id="ENOG502RVTZ">
    <property type="taxonomic scope" value="Eukaryota"/>
</dbReference>
<feature type="compositionally biased region" description="Basic and acidic residues" evidence="2">
    <location>
        <begin position="631"/>
        <end position="644"/>
    </location>
</feature>
<dbReference type="VEuPathDB" id="TriTrypDB:LMJFC_040018200"/>
<sequence length="876" mass="96204">MYGRACSCGRDMCRGSHHLKLTRTSLPRILLVDRCRFNSSSLVDPFAAFSAHEQAHAHTRRQSRREIRPRAHTQRHILAAARAVFPLPCFISLRLPSTPRCFLSYFRSASSLAPRCCVVRGVARHLHVRVRRRGALRCISGENLMMSSRSGSGTATAVYEALPSTPVRRQLGTSTDDAAIFLEDTVDRVTAQCIDASPSALALLSPQHMPTSSAAHVDVTEYDVSYLGSLSASHRKSAGGGSSGNGRPSHHHHCALHNVTNASVTKMNFSSASASKSPNPKAAGRSLSHGAHPNSVSHSTSLARSTPRRSTHDRSPAASEPLVPLVEYEALQRECNRYEKMYEHQRALYEDMAEKHANAYQALQDKIIEVVALSTRNEESKRFIRQLKREMSESRTRVMDMQNRALEEAKLERSAKMRYEALMKEHERKYERLVERHETKLAGMESLVRDLTCLRGEQDSIHVSQLDSLLKAAYSKSTALFNDLLRQGKQIDLLYEAKGALEAQVEQQRKEKREIEATLREERRHMASEMERMIEQIEEQQQSILNLRQMLIRTMDNRDNVFAYSRGPRHAQGVEGDEDGSGNESTSSSLTCSPPTSPFGDGGVSEEVEEVEEDENENTGGDGVYAAPARGEAKKSGADVERSPVRVRGATTATEPIMSASSEYVAPLSSNSVVAPRRMTTSGSQASVPLSKARPAAVVPPLPLTSRDGTLSFRQGPCRNQRSGSDADRRTAGTAADDDQRPCKRSSSDKGSAANSEAAEASPSAAAAAAASSSTSTVASRRRLDFTTALAAVAEKRRRDRAIREEIDLEHGSDKENSKPPVPHRVVVRSCAVGSITTARKAVLVERDGTNTGAQRGEDDEAEPRLFPRNVLTPRE</sequence>
<proteinExistence type="predicted"/>
<dbReference type="AlphaFoldDB" id="O97197"/>
<dbReference type="GeneID" id="3684901"/>
<feature type="compositionally biased region" description="Polar residues" evidence="2">
    <location>
        <begin position="707"/>
        <end position="724"/>
    </location>
</feature>
<feature type="region of interest" description="Disordered" evidence="2">
    <location>
        <begin position="269"/>
        <end position="321"/>
    </location>
</feature>
<evidence type="ECO:0000313" key="4">
    <source>
        <dbReference type="Proteomes" id="UP000000542"/>
    </source>
</evidence>
<feature type="region of interest" description="Disordered" evidence="2">
    <location>
        <begin position="847"/>
        <end position="876"/>
    </location>
</feature>
<feature type="coiled-coil region" evidence="1">
    <location>
        <begin position="491"/>
        <end position="550"/>
    </location>
</feature>
<feature type="compositionally biased region" description="Acidic residues" evidence="2">
    <location>
        <begin position="604"/>
        <end position="617"/>
    </location>
</feature>
<feature type="coiled-coil region" evidence="1">
    <location>
        <begin position="384"/>
        <end position="436"/>
    </location>
</feature>
<reference evidence="3 4" key="2">
    <citation type="journal article" date="2011" name="Genome Res.">
        <title>Chromosome and gene copy number variation allow major structural change between species and strains of Leishmania.</title>
        <authorList>
            <person name="Rogers M.B."/>
            <person name="Hilley J.D."/>
            <person name="Dickens N.J."/>
            <person name="Wilkes J."/>
            <person name="Bates P.A."/>
            <person name="Depledge D.P."/>
            <person name="Harris D."/>
            <person name="Her Y."/>
            <person name="Herzyk P."/>
            <person name="Imamura H."/>
            <person name="Otto T.D."/>
            <person name="Sanders M."/>
            <person name="Seeger K."/>
            <person name="Dujardin J.C."/>
            <person name="Berriman M."/>
            <person name="Smith D.F."/>
            <person name="Hertz-Fowler C."/>
            <person name="Mottram J.C."/>
        </authorList>
    </citation>
    <scope>NUCLEOTIDE SEQUENCE [LARGE SCALE GENOMIC DNA]</scope>
    <source>
        <strain evidence="4">MHOM/IL/81/Friedlin</strain>
    </source>
</reference>
<dbReference type="EMBL" id="FR796400">
    <property type="protein sequence ID" value="CAC22656.1"/>
    <property type="molecule type" value="Genomic_DNA"/>
</dbReference>
<gene>
    <name evidence="3" type="ORF">LMJF_04_1120</name>
</gene>
<dbReference type="KEGG" id="lma:LMJF_04_1120"/>
<feature type="compositionally biased region" description="Low complexity" evidence="2">
    <location>
        <begin position="270"/>
        <end position="283"/>
    </location>
</feature>
<reference evidence="3 4" key="1">
    <citation type="journal article" date="2005" name="Science">
        <title>The genome of the kinetoplastid parasite, Leishmania major.</title>
        <authorList>
            <person name="Ivens A.C."/>
            <person name="Peacock C.S."/>
            <person name="Worthey E.A."/>
            <person name="Murphy L."/>
            <person name="Aggarwal G."/>
            <person name="Berriman M."/>
            <person name="Sisk E."/>
            <person name="Rajandream M.A."/>
            <person name="Adlem E."/>
            <person name="Aert R."/>
            <person name="Anupama A."/>
            <person name="Apostolou Z."/>
            <person name="Attipoe P."/>
            <person name="Bason N."/>
            <person name="Bauser C."/>
            <person name="Beck A."/>
            <person name="Beverley S.M."/>
            <person name="Bianchettin G."/>
            <person name="Borzym K."/>
            <person name="Bothe G."/>
            <person name="Bruschi C.V."/>
            <person name="Collins M."/>
            <person name="Cadag E."/>
            <person name="Ciarloni L."/>
            <person name="Clayton C."/>
            <person name="Coulson R.M."/>
            <person name="Cronin A."/>
            <person name="Cruz A.K."/>
            <person name="Davies R.M."/>
            <person name="De Gaudenzi J."/>
            <person name="Dobson D.E."/>
            <person name="Duesterhoeft A."/>
            <person name="Fazelina G."/>
            <person name="Fosker N."/>
            <person name="Frasch A.C."/>
            <person name="Fraser A."/>
            <person name="Fuchs M."/>
            <person name="Gabel C."/>
            <person name="Goble A."/>
            <person name="Goffeau A."/>
            <person name="Harris D."/>
            <person name="Hertz-Fowler C."/>
            <person name="Hilbert H."/>
            <person name="Horn D."/>
            <person name="Huang Y."/>
            <person name="Klages S."/>
            <person name="Knights A."/>
            <person name="Kube M."/>
            <person name="Larke N."/>
            <person name="Litvin L."/>
            <person name="Lord A."/>
            <person name="Louie T."/>
            <person name="Marra M."/>
            <person name="Masuy D."/>
            <person name="Matthews K."/>
            <person name="Michaeli S."/>
            <person name="Mottram J.C."/>
            <person name="Muller-Auer S."/>
            <person name="Munden H."/>
            <person name="Nelson S."/>
            <person name="Norbertczak H."/>
            <person name="Oliver K."/>
            <person name="O'neil S."/>
            <person name="Pentony M."/>
            <person name="Pohl T.M."/>
            <person name="Price C."/>
            <person name="Purnelle B."/>
            <person name="Quail M.A."/>
            <person name="Rabbinowitsch E."/>
            <person name="Reinhardt R."/>
            <person name="Rieger M."/>
            <person name="Rinta J."/>
            <person name="Robben J."/>
            <person name="Robertson L."/>
            <person name="Ruiz J.C."/>
            <person name="Rutter S."/>
            <person name="Saunders D."/>
            <person name="Schafer M."/>
            <person name="Schein J."/>
            <person name="Schwartz D.C."/>
            <person name="Seeger K."/>
            <person name="Seyler A."/>
            <person name="Sharp S."/>
            <person name="Shin H."/>
            <person name="Sivam D."/>
            <person name="Squares R."/>
            <person name="Squares S."/>
            <person name="Tosato V."/>
            <person name="Vogt C."/>
            <person name="Volckaert G."/>
            <person name="Wambutt R."/>
            <person name="Warren T."/>
            <person name="Wedler H."/>
            <person name="Woodward J."/>
            <person name="Zhou S."/>
            <person name="Zimmermann W."/>
            <person name="Smith D.F."/>
            <person name="Blackwell J.M."/>
            <person name="Stuart K.D."/>
            <person name="Barrell B."/>
            <person name="Myler P.J."/>
        </authorList>
    </citation>
    <scope>NUCLEOTIDE SEQUENCE [LARGE SCALE GENOMIC DNA]</scope>
    <source>
        <strain evidence="4">MHOM/IL/81/Friedlin</strain>
    </source>
</reference>
<feature type="region of interest" description="Disordered" evidence="2">
    <location>
        <begin position="565"/>
        <end position="824"/>
    </location>
</feature>
<evidence type="ECO:0000256" key="1">
    <source>
        <dbReference type="SAM" id="Coils"/>
    </source>
</evidence>
<name>O97197_LEIMA</name>
<dbReference type="VEuPathDB" id="TriTrypDB:LMJLV39_040016800"/>
<accession>O97197</accession>